<reference evidence="1" key="1">
    <citation type="submission" date="2014-05" db="EMBL/GenBank/DDBJ databases">
        <authorList>
            <person name="Chronopoulou M."/>
        </authorList>
    </citation>
    <scope>NUCLEOTIDE SEQUENCE</scope>
    <source>
        <tissue evidence="1">Whole organism</tissue>
    </source>
</reference>
<dbReference type="EMBL" id="HACA01006360">
    <property type="protein sequence ID" value="CDW23721.1"/>
    <property type="molecule type" value="Transcribed_RNA"/>
</dbReference>
<proteinExistence type="predicted"/>
<sequence>MINQTKFPASAMLGIMASDEKRMPSYWFPKGLKIGAKECQDVLKEVVLSCVKSKDPEEIMCSSRILFRGTRPGRRSNGLRRIYPIYGLPSRPT</sequence>
<accession>A0A0K2TE37</accession>
<name>A0A0K2TE37_LEPSM</name>
<evidence type="ECO:0000313" key="1">
    <source>
        <dbReference type="EMBL" id="CDW23721.1"/>
    </source>
</evidence>
<organism evidence="1">
    <name type="scientific">Lepeophtheirus salmonis</name>
    <name type="common">Salmon louse</name>
    <name type="synonym">Caligus salmonis</name>
    <dbReference type="NCBI Taxonomy" id="72036"/>
    <lineage>
        <taxon>Eukaryota</taxon>
        <taxon>Metazoa</taxon>
        <taxon>Ecdysozoa</taxon>
        <taxon>Arthropoda</taxon>
        <taxon>Crustacea</taxon>
        <taxon>Multicrustacea</taxon>
        <taxon>Hexanauplia</taxon>
        <taxon>Copepoda</taxon>
        <taxon>Siphonostomatoida</taxon>
        <taxon>Caligidae</taxon>
        <taxon>Lepeophtheirus</taxon>
    </lineage>
</organism>
<dbReference type="AlphaFoldDB" id="A0A0K2TE37"/>
<protein>
    <submittedName>
        <fullName evidence="1">Uncharacterized protein</fullName>
    </submittedName>
</protein>